<reference evidence="9 10" key="1">
    <citation type="submission" date="2020-12" db="EMBL/GenBank/DDBJ databases">
        <title>Effect of drift, selection, and recombination on the evolution of hybrid genomes in Candida yeast pathogens.</title>
        <authorList>
            <person name="Mixao V."/>
            <person name="Ksiezopolska E."/>
            <person name="Saus E."/>
            <person name="Boekhout T."/>
            <person name="Gacser A."/>
            <person name="Gabaldon T."/>
        </authorList>
    </citation>
    <scope>NUCLEOTIDE SEQUENCE [LARGE SCALE GENOMIC DNA]</scope>
    <source>
        <strain evidence="9 10">BP57</strain>
    </source>
</reference>
<dbReference type="Proteomes" id="UP000669133">
    <property type="component" value="Unassembled WGS sequence"/>
</dbReference>
<feature type="transmembrane region" description="Helical" evidence="7">
    <location>
        <begin position="354"/>
        <end position="379"/>
    </location>
</feature>
<evidence type="ECO:0000256" key="5">
    <source>
        <dbReference type="ARBA" id="ARBA00023136"/>
    </source>
</evidence>
<evidence type="ECO:0000256" key="7">
    <source>
        <dbReference type="SAM" id="Phobius"/>
    </source>
</evidence>
<evidence type="ECO:0000256" key="1">
    <source>
        <dbReference type="ARBA" id="ARBA00004141"/>
    </source>
</evidence>
<comment type="caution">
    <text evidence="9">The sequence shown here is derived from an EMBL/GenBank/DDBJ whole genome shotgun (WGS) entry which is preliminary data.</text>
</comment>
<comment type="subcellular location">
    <subcellularLocation>
        <location evidence="1">Membrane</location>
        <topology evidence="1">Multi-pass membrane protein</topology>
    </subcellularLocation>
</comment>
<evidence type="ECO:0000256" key="3">
    <source>
        <dbReference type="ARBA" id="ARBA00022692"/>
    </source>
</evidence>
<feature type="transmembrane region" description="Helical" evidence="7">
    <location>
        <begin position="158"/>
        <end position="177"/>
    </location>
</feature>
<feature type="transmembrane region" description="Helical" evidence="7">
    <location>
        <begin position="238"/>
        <end position="259"/>
    </location>
</feature>
<feature type="region of interest" description="Disordered" evidence="6">
    <location>
        <begin position="1"/>
        <end position="21"/>
    </location>
</feature>
<dbReference type="PANTHER" id="PTHR22950">
    <property type="entry name" value="AMINO ACID TRANSPORTER"/>
    <property type="match status" value="1"/>
</dbReference>
<feature type="transmembrane region" description="Helical" evidence="7">
    <location>
        <begin position="53"/>
        <end position="72"/>
    </location>
</feature>
<keyword evidence="4 7" id="KW-1133">Transmembrane helix</keyword>
<dbReference type="EMBL" id="JAEOAQ010000001">
    <property type="protein sequence ID" value="KAG5421410.1"/>
    <property type="molecule type" value="Genomic_DNA"/>
</dbReference>
<comment type="similarity">
    <text evidence="2">Belongs to the amino acid/polyamine transporter 2 family.</text>
</comment>
<dbReference type="GeneID" id="93649129"/>
<evidence type="ECO:0000256" key="6">
    <source>
        <dbReference type="SAM" id="MobiDB-lite"/>
    </source>
</evidence>
<keyword evidence="10" id="KW-1185">Reference proteome</keyword>
<dbReference type="Gene3D" id="1.20.1740.10">
    <property type="entry name" value="Amino acid/polyamine transporter I"/>
    <property type="match status" value="1"/>
</dbReference>
<keyword evidence="3 7" id="KW-0812">Transmembrane</keyword>
<protein>
    <recommendedName>
        <fullName evidence="8">Amino acid transporter transmembrane domain-containing protein</fullName>
    </recommendedName>
</protein>
<dbReference type="Pfam" id="PF01490">
    <property type="entry name" value="Aa_trans"/>
    <property type="match status" value="1"/>
</dbReference>
<dbReference type="FunFam" id="1.20.1740.10:FF:000039">
    <property type="entry name" value="Neutral amino acid transporter (Eurofung)"/>
    <property type="match status" value="1"/>
</dbReference>
<feature type="transmembrane region" description="Helical" evidence="7">
    <location>
        <begin position="124"/>
        <end position="146"/>
    </location>
</feature>
<dbReference type="OrthoDB" id="294730at2759"/>
<evidence type="ECO:0000259" key="8">
    <source>
        <dbReference type="Pfam" id="PF01490"/>
    </source>
</evidence>
<feature type="transmembrane region" description="Helical" evidence="7">
    <location>
        <begin position="439"/>
        <end position="458"/>
    </location>
</feature>
<dbReference type="RefSeq" id="XP_067550526.1">
    <property type="nucleotide sequence ID" value="XM_067694132.1"/>
</dbReference>
<evidence type="ECO:0000313" key="10">
    <source>
        <dbReference type="Proteomes" id="UP000669133"/>
    </source>
</evidence>
<feature type="transmembrane region" description="Helical" evidence="7">
    <location>
        <begin position="271"/>
        <end position="294"/>
    </location>
</feature>
<feature type="transmembrane region" description="Helical" evidence="7">
    <location>
        <begin position="385"/>
        <end position="407"/>
    </location>
</feature>
<gene>
    <name evidence="9" type="ORF">I9W82_000500</name>
</gene>
<sequence length="484" mass="54313">MSLYPKESSQSKAEVEEHSDISSFDPDAFLKKQIEEESEHSINYRNCSWQKTAGLLFSEYICLAIMSFPWSYSVLGLGLGLIVTVIVSLLCLYTGLIISDYCAAYPHLLNVCDIGQHLIFGQKWVWYATAVAFLLNNTLIQALHVLVGAKYWNTISDNTTICSVVFGVVTAIICFLLSLPRTFSHLSGVGYFSAITMFIAVVLAMIFAGVQSHPNKFDPATPVVWHAWPQKGEKYVNIMSAVLNIVYTFVGQITYPSFISQMKKPRDFRKALVVVTICELITFALAGSIIYVYVGNAYMIAPAFGSLVGNFKKISFSFALPTVLFLGSLYSNVSSQFLFHEIFNKGSVHRNENTLLGWGVWIGLNGGLWAIAFVIAEVIPFFSDLLSLMSSLFDCFFGFIFWALAYFKLRKLYYYKQEGVRINLFELFKRSNLLQKGEFVLNVIIFALGFYILGPGLYSTIQSIIWSYEESLYGKPFSCASNGL</sequence>
<feature type="transmembrane region" description="Helical" evidence="7">
    <location>
        <begin position="189"/>
        <end position="210"/>
    </location>
</feature>
<feature type="transmembrane region" description="Helical" evidence="7">
    <location>
        <begin position="314"/>
        <end position="333"/>
    </location>
</feature>
<proteinExistence type="inferred from homology"/>
<dbReference type="AlphaFoldDB" id="A0A8H7ZK59"/>
<feature type="domain" description="Amino acid transporter transmembrane" evidence="8">
    <location>
        <begin position="46"/>
        <end position="422"/>
    </location>
</feature>
<evidence type="ECO:0000256" key="4">
    <source>
        <dbReference type="ARBA" id="ARBA00022989"/>
    </source>
</evidence>
<dbReference type="PANTHER" id="PTHR22950:SF20">
    <property type="entry name" value="AMINO ACID TRANSPORTER (EUROFUNG)"/>
    <property type="match status" value="1"/>
</dbReference>
<evidence type="ECO:0000313" key="9">
    <source>
        <dbReference type="EMBL" id="KAG5421410.1"/>
    </source>
</evidence>
<evidence type="ECO:0000256" key="2">
    <source>
        <dbReference type="ARBA" id="ARBA00008066"/>
    </source>
</evidence>
<keyword evidence="5 7" id="KW-0472">Membrane</keyword>
<accession>A0A8H7ZK59</accession>
<dbReference type="GO" id="GO:0016020">
    <property type="term" value="C:membrane"/>
    <property type="evidence" value="ECO:0007669"/>
    <property type="project" value="UniProtKB-SubCell"/>
</dbReference>
<feature type="transmembrane region" description="Helical" evidence="7">
    <location>
        <begin position="78"/>
        <end position="103"/>
    </location>
</feature>
<organism evidence="9 10">
    <name type="scientific">Candida metapsilosis</name>
    <dbReference type="NCBI Taxonomy" id="273372"/>
    <lineage>
        <taxon>Eukaryota</taxon>
        <taxon>Fungi</taxon>
        <taxon>Dikarya</taxon>
        <taxon>Ascomycota</taxon>
        <taxon>Saccharomycotina</taxon>
        <taxon>Pichiomycetes</taxon>
        <taxon>Debaryomycetaceae</taxon>
        <taxon>Candida/Lodderomyces clade</taxon>
        <taxon>Candida</taxon>
    </lineage>
</organism>
<dbReference type="InterPro" id="IPR013057">
    <property type="entry name" value="AA_transpt_TM"/>
</dbReference>
<name>A0A8H7ZK59_9ASCO</name>
<dbReference type="GO" id="GO:0015179">
    <property type="term" value="F:L-amino acid transmembrane transporter activity"/>
    <property type="evidence" value="ECO:0007669"/>
    <property type="project" value="TreeGrafter"/>
</dbReference>